<proteinExistence type="predicted"/>
<keyword evidence="6" id="KW-1185">Reference proteome</keyword>
<dbReference type="Proteomes" id="UP000596742">
    <property type="component" value="Unassembled WGS sequence"/>
</dbReference>
<dbReference type="GO" id="GO:0003676">
    <property type="term" value="F:nucleic acid binding"/>
    <property type="evidence" value="ECO:0007669"/>
    <property type="project" value="InterPro"/>
</dbReference>
<keyword evidence="2" id="KW-0175">Coiled coil</keyword>
<keyword evidence="1" id="KW-0862">Zinc</keyword>
<feature type="coiled-coil region" evidence="2">
    <location>
        <begin position="413"/>
        <end position="440"/>
    </location>
</feature>
<organism evidence="5 6">
    <name type="scientific">Mytilus galloprovincialis</name>
    <name type="common">Mediterranean mussel</name>
    <dbReference type="NCBI Taxonomy" id="29158"/>
    <lineage>
        <taxon>Eukaryota</taxon>
        <taxon>Metazoa</taxon>
        <taxon>Spiralia</taxon>
        <taxon>Lophotrochozoa</taxon>
        <taxon>Mollusca</taxon>
        <taxon>Bivalvia</taxon>
        <taxon>Autobranchia</taxon>
        <taxon>Pteriomorphia</taxon>
        <taxon>Mytilida</taxon>
        <taxon>Mytiloidea</taxon>
        <taxon>Mytilidae</taxon>
        <taxon>Mytilinae</taxon>
        <taxon>Mytilus</taxon>
    </lineage>
</organism>
<evidence type="ECO:0000259" key="4">
    <source>
        <dbReference type="PROSITE" id="PS50158"/>
    </source>
</evidence>
<feature type="domain" description="CCHC-type" evidence="4">
    <location>
        <begin position="469"/>
        <end position="483"/>
    </location>
</feature>
<dbReference type="Pfam" id="PF00098">
    <property type="entry name" value="zf-CCHC"/>
    <property type="match status" value="1"/>
</dbReference>
<evidence type="ECO:0000313" key="6">
    <source>
        <dbReference type="Proteomes" id="UP000596742"/>
    </source>
</evidence>
<dbReference type="PANTHER" id="PTHR19963">
    <property type="entry name" value="CCHC-TYPE DOMAIN-CONTAINING PROTEIN"/>
    <property type="match status" value="1"/>
</dbReference>
<dbReference type="InterPro" id="IPR036875">
    <property type="entry name" value="Znf_CCHC_sf"/>
</dbReference>
<accession>A0A8B6CEY1</accession>
<dbReference type="AlphaFoldDB" id="A0A8B6CEY1"/>
<keyword evidence="1" id="KW-0479">Metal-binding</keyword>
<reference evidence="5" key="1">
    <citation type="submission" date="2018-11" db="EMBL/GenBank/DDBJ databases">
        <authorList>
            <person name="Alioto T."/>
            <person name="Alioto T."/>
        </authorList>
    </citation>
    <scope>NUCLEOTIDE SEQUENCE</scope>
</reference>
<dbReference type="GO" id="GO:0008270">
    <property type="term" value="F:zinc ion binding"/>
    <property type="evidence" value="ECO:0007669"/>
    <property type="project" value="UniProtKB-KW"/>
</dbReference>
<evidence type="ECO:0000256" key="1">
    <source>
        <dbReference type="PROSITE-ProRule" id="PRU00047"/>
    </source>
</evidence>
<dbReference type="PROSITE" id="PS50158">
    <property type="entry name" value="ZF_CCHC"/>
    <property type="match status" value="1"/>
</dbReference>
<sequence>MDLRNRKIPAPNFGRGESMENMIISQSGTDQPCNLIDLGIEDDVNLSTYSPIVSPINSSVQNTRTIEESKTNLNDNNIIAILTDIQRQLKNQNDRFSELKTKVSEMSTQVSEMSTQVKLNQENIAQLARGNHVAENNTNTQNFSQNSMTTTEQNNQVSVTQQLAAGPSTDNIYTPRPVSTNYVRESSRIQQLQREEPKPRSPFFDGKGDFKAFWTQFSLLSNRFRWSNDRQIEELILNCLRDEALVYVNELPMPFHKDIKCIHKAMSQRFGDHILPETYRTNLQFIKQDHKESIQEYASRVERQVSKAYPEVNDLSLLDRFKTEHFIKGLPDQSLAYEVLIQKPATLQDAINIVTWHECCRKNVNKNFNVRQVNTDANCITQEKTEDLEVWRTENPTQYVTHAEFKMGIDNLKKEFKMDVEDIKQDLNEIKDLFKTEKQERENFGPLNRHNVRKKDQFKANNSNRVNTCYSCHQEGHYSRDCPFSRGKRGKPENMNTFGGNPQFGFTSQDYQK</sequence>
<feature type="compositionally biased region" description="Polar residues" evidence="3">
    <location>
        <begin position="494"/>
        <end position="513"/>
    </location>
</feature>
<evidence type="ECO:0000256" key="2">
    <source>
        <dbReference type="SAM" id="Coils"/>
    </source>
</evidence>
<dbReference type="SMART" id="SM00343">
    <property type="entry name" value="ZnF_C2HC"/>
    <property type="match status" value="1"/>
</dbReference>
<dbReference type="InterPro" id="IPR001878">
    <property type="entry name" value="Znf_CCHC"/>
</dbReference>
<dbReference type="Gene3D" id="4.10.60.10">
    <property type="entry name" value="Zinc finger, CCHC-type"/>
    <property type="match status" value="1"/>
</dbReference>
<dbReference type="PANTHER" id="PTHR19963:SF30">
    <property type="entry name" value="ENDONUCLEASE_EXONUCLEASE_PHOSPHATASE DOMAIN-CONTAINING PROTEIN"/>
    <property type="match status" value="1"/>
</dbReference>
<dbReference type="SUPFAM" id="SSF57756">
    <property type="entry name" value="Retrovirus zinc finger-like domains"/>
    <property type="match status" value="1"/>
</dbReference>
<protein>
    <recommendedName>
        <fullName evidence="4">CCHC-type domain-containing protein</fullName>
    </recommendedName>
</protein>
<feature type="coiled-coil region" evidence="2">
    <location>
        <begin position="82"/>
        <end position="109"/>
    </location>
</feature>
<evidence type="ECO:0000256" key="3">
    <source>
        <dbReference type="SAM" id="MobiDB-lite"/>
    </source>
</evidence>
<comment type="caution">
    <text evidence="5">The sequence shown here is derived from an EMBL/GenBank/DDBJ whole genome shotgun (WGS) entry which is preliminary data.</text>
</comment>
<keyword evidence="1" id="KW-0863">Zinc-finger</keyword>
<feature type="region of interest" description="Disordered" evidence="3">
    <location>
        <begin position="490"/>
        <end position="513"/>
    </location>
</feature>
<name>A0A8B6CEY1_MYTGA</name>
<dbReference type="OrthoDB" id="6165389at2759"/>
<dbReference type="EMBL" id="UYJE01001687">
    <property type="protein sequence ID" value="VDI04199.1"/>
    <property type="molecule type" value="Genomic_DNA"/>
</dbReference>
<evidence type="ECO:0000313" key="5">
    <source>
        <dbReference type="EMBL" id="VDI04199.1"/>
    </source>
</evidence>
<gene>
    <name evidence="5" type="ORF">MGAL_10B035981</name>
</gene>